<keyword evidence="2" id="KW-1185">Reference proteome</keyword>
<reference evidence="1 2" key="1">
    <citation type="submission" date="2020-04" db="EMBL/GenBank/DDBJ databases">
        <authorList>
            <consortium name="Desulfovibrio sp. FSS-1 genome sequencing consortium"/>
            <person name="Shimoshige H."/>
            <person name="Kobayashi H."/>
            <person name="Maekawa T."/>
        </authorList>
    </citation>
    <scope>NUCLEOTIDE SEQUENCE [LARGE SCALE GENOMIC DNA]</scope>
    <source>
        <strain evidence="1 2">SIID29052-01</strain>
    </source>
</reference>
<accession>A0A6V8LKR2</accession>
<dbReference type="Proteomes" id="UP000494245">
    <property type="component" value="Unassembled WGS sequence"/>
</dbReference>
<comment type="caution">
    <text evidence="1">The sequence shown here is derived from an EMBL/GenBank/DDBJ whole genome shotgun (WGS) entry which is preliminary data.</text>
</comment>
<gene>
    <name evidence="1" type="ORF">NNJEOMEG_01114</name>
</gene>
<evidence type="ECO:0000313" key="1">
    <source>
        <dbReference type="EMBL" id="GFK93283.1"/>
    </source>
</evidence>
<organism evidence="1 2">
    <name type="scientific">Fundidesulfovibrio magnetotacticus</name>
    <dbReference type="NCBI Taxonomy" id="2730080"/>
    <lineage>
        <taxon>Bacteria</taxon>
        <taxon>Pseudomonadati</taxon>
        <taxon>Thermodesulfobacteriota</taxon>
        <taxon>Desulfovibrionia</taxon>
        <taxon>Desulfovibrionales</taxon>
        <taxon>Desulfovibrionaceae</taxon>
        <taxon>Fundidesulfovibrio</taxon>
    </lineage>
</organism>
<dbReference type="RefSeq" id="WP_173082149.1">
    <property type="nucleotide sequence ID" value="NZ_BLTE01000003.1"/>
</dbReference>
<dbReference type="AlphaFoldDB" id="A0A6V8LKR2"/>
<reference evidence="1 2" key="2">
    <citation type="submission" date="2020-05" db="EMBL/GenBank/DDBJ databases">
        <title>Draft genome sequence of Desulfovibrio sp. strainFSS-1.</title>
        <authorList>
            <person name="Shimoshige H."/>
            <person name="Kobayashi H."/>
            <person name="Maekawa T."/>
        </authorList>
    </citation>
    <scope>NUCLEOTIDE SEQUENCE [LARGE SCALE GENOMIC DNA]</scope>
    <source>
        <strain evidence="1 2">SIID29052-01</strain>
    </source>
</reference>
<sequence length="189" mass="19971">MVLKLILRDTVFWLILAGCALAVATGAALRPTGPGSEGKAPLTGQPVVVHPADDPALAGIVNGTFPKVDGQLTLGQAFSRYPWFTGPAKWIARGAAASRTAVVTVPLRMPLEAEALGAGSDSYRVFYVAEFGYSGDLKSFRPLSSAVEVRDAENKLRARVPDPEFILVRRVMRGVEPGVSLGNGVAKGR</sequence>
<proteinExistence type="predicted"/>
<protein>
    <submittedName>
        <fullName evidence="1">Uncharacterized protein</fullName>
    </submittedName>
</protein>
<name>A0A6V8LKR2_9BACT</name>
<dbReference type="EMBL" id="BLTE01000003">
    <property type="protein sequence ID" value="GFK93283.1"/>
    <property type="molecule type" value="Genomic_DNA"/>
</dbReference>
<evidence type="ECO:0000313" key="2">
    <source>
        <dbReference type="Proteomes" id="UP000494245"/>
    </source>
</evidence>